<protein>
    <submittedName>
        <fullName evidence="1">Uncharacterized protein</fullName>
    </submittedName>
</protein>
<reference evidence="1" key="1">
    <citation type="submission" date="2024-04" db="UniProtKB">
        <authorList>
            <consortium name="EnsemblMetazoa"/>
        </authorList>
    </citation>
    <scope>IDENTIFICATION</scope>
    <source>
        <strain evidence="1">EBRO</strain>
    </source>
</reference>
<organism evidence="1 2">
    <name type="scientific">Anopheles atroparvus</name>
    <name type="common">European mosquito</name>
    <dbReference type="NCBI Taxonomy" id="41427"/>
    <lineage>
        <taxon>Eukaryota</taxon>
        <taxon>Metazoa</taxon>
        <taxon>Ecdysozoa</taxon>
        <taxon>Arthropoda</taxon>
        <taxon>Hexapoda</taxon>
        <taxon>Insecta</taxon>
        <taxon>Pterygota</taxon>
        <taxon>Neoptera</taxon>
        <taxon>Endopterygota</taxon>
        <taxon>Diptera</taxon>
        <taxon>Nematocera</taxon>
        <taxon>Culicoidea</taxon>
        <taxon>Culicidae</taxon>
        <taxon>Anophelinae</taxon>
        <taxon>Anopheles</taxon>
    </lineage>
</organism>
<dbReference type="Proteomes" id="UP000075880">
    <property type="component" value="Unassembled WGS sequence"/>
</dbReference>
<name>A0AAG5DD57_ANOAO</name>
<sequence length="114" mass="13102">MCVLSGPVEALLKHIPARRVGERYSCGYGTFSPIPFHCLTVGAFHERRFQSANEAKPPAAPPKGDGMHLNEWQCQWKRSCFERALESIHLQRLCQRQMRHSVLCGKRFTFECKL</sequence>
<evidence type="ECO:0000313" key="1">
    <source>
        <dbReference type="EnsemblMetazoa" id="ENSAATROPP008638"/>
    </source>
</evidence>
<accession>A0AAG5DD57</accession>
<evidence type="ECO:0000313" key="2">
    <source>
        <dbReference type="Proteomes" id="UP000075880"/>
    </source>
</evidence>
<dbReference type="EnsemblMetazoa" id="ENSAATROPT009540">
    <property type="protein sequence ID" value="ENSAATROPP008638"/>
    <property type="gene ID" value="ENSAATROPG007769"/>
</dbReference>
<dbReference type="AlphaFoldDB" id="A0AAG5DD57"/>
<keyword evidence="2" id="KW-1185">Reference proteome</keyword>
<proteinExistence type="predicted"/>